<evidence type="ECO:0000313" key="3">
    <source>
        <dbReference type="Proteomes" id="UP000296862"/>
    </source>
</evidence>
<evidence type="ECO:0000313" key="2">
    <source>
        <dbReference type="EMBL" id="QBZ98595.1"/>
    </source>
</evidence>
<dbReference type="RefSeq" id="WP_136152489.1">
    <property type="nucleotide sequence ID" value="NZ_CP038810.1"/>
</dbReference>
<name>A0A4P7PV67_9FLAO</name>
<dbReference type="OrthoDB" id="1347412at2"/>
<dbReference type="AlphaFoldDB" id="A0A4P7PV67"/>
<organism evidence="2 3">
    <name type="scientific">Flavobacterium sangjuense</name>
    <dbReference type="NCBI Taxonomy" id="2518177"/>
    <lineage>
        <taxon>Bacteria</taxon>
        <taxon>Pseudomonadati</taxon>
        <taxon>Bacteroidota</taxon>
        <taxon>Flavobacteriia</taxon>
        <taxon>Flavobacteriales</taxon>
        <taxon>Flavobacteriaceae</taxon>
        <taxon>Flavobacterium</taxon>
    </lineage>
</organism>
<proteinExistence type="predicted"/>
<gene>
    <name evidence="2" type="ORF">GS03_02104</name>
</gene>
<keyword evidence="3" id="KW-1185">Reference proteome</keyword>
<dbReference type="KEGG" id="fsn:GS03_02104"/>
<feature type="signal peptide" evidence="1">
    <location>
        <begin position="1"/>
        <end position="18"/>
    </location>
</feature>
<evidence type="ECO:0000256" key="1">
    <source>
        <dbReference type="SAM" id="SignalP"/>
    </source>
</evidence>
<protein>
    <submittedName>
        <fullName evidence="2">Uncharacterized protein</fullName>
    </submittedName>
</protein>
<accession>A0A4P7PV67</accession>
<reference evidence="2 3" key="1">
    <citation type="submission" date="2019-04" db="EMBL/GenBank/DDBJ databases">
        <title>Flavobacterium sp. GS03.</title>
        <authorList>
            <person name="Kim H."/>
        </authorList>
    </citation>
    <scope>NUCLEOTIDE SEQUENCE [LARGE SCALE GENOMIC DNA]</scope>
    <source>
        <strain evidence="2 3">GS03</strain>
    </source>
</reference>
<sequence>MKTTFLTLLLILGCNAFAQTHQLVKHDGTEHVVNYIKNENNVIYYSNPESQEQQKISSFAVASLKNLKTSNLQTVSAKVAVAAKCDFDKVIVLKQQDQTTGLKQAATYTGILNKTKGISSVEQAEQTIKSVKNKAAAKGYPFITVNQKADGTYEAVAYNY</sequence>
<feature type="chain" id="PRO_5020189400" evidence="1">
    <location>
        <begin position="19"/>
        <end position="160"/>
    </location>
</feature>
<dbReference type="EMBL" id="CP038810">
    <property type="protein sequence ID" value="QBZ98595.1"/>
    <property type="molecule type" value="Genomic_DNA"/>
</dbReference>
<keyword evidence="1" id="KW-0732">Signal</keyword>
<dbReference type="Proteomes" id="UP000296862">
    <property type="component" value="Chromosome"/>
</dbReference>